<evidence type="ECO:0000313" key="1">
    <source>
        <dbReference type="EMBL" id="RIA54991.1"/>
    </source>
</evidence>
<dbReference type="AlphaFoldDB" id="A0A397Q9R3"/>
<name>A0A397Q9R3_9HYPH</name>
<organism evidence="1 2">
    <name type="scientific">Dichotomicrobium thermohalophilum</name>
    <dbReference type="NCBI Taxonomy" id="933063"/>
    <lineage>
        <taxon>Bacteria</taxon>
        <taxon>Pseudomonadati</taxon>
        <taxon>Pseudomonadota</taxon>
        <taxon>Alphaproteobacteria</taxon>
        <taxon>Hyphomicrobiales</taxon>
        <taxon>Hyphomicrobiaceae</taxon>
        <taxon>Dichotomicrobium</taxon>
    </lineage>
</organism>
<gene>
    <name evidence="1" type="ORF">BXY53_0041</name>
</gene>
<sequence length="116" mass="12383">MRAVLTVLPSPGGCSDRSGLARLVFMHQRLPNAVLELLGSFDHAGPNLEGQRMSLLIRGLERQQATMGATFAVAFQLKTEILAASCRAFGTVSSSAKPAVKNTSSALMPMTWLPVQ</sequence>
<protein>
    <submittedName>
        <fullName evidence="1">Uncharacterized protein</fullName>
    </submittedName>
</protein>
<evidence type="ECO:0000313" key="2">
    <source>
        <dbReference type="Proteomes" id="UP000266273"/>
    </source>
</evidence>
<comment type="caution">
    <text evidence="1">The sequence shown here is derived from an EMBL/GenBank/DDBJ whole genome shotgun (WGS) entry which is preliminary data.</text>
</comment>
<dbReference type="Proteomes" id="UP000266273">
    <property type="component" value="Unassembled WGS sequence"/>
</dbReference>
<keyword evidence="2" id="KW-1185">Reference proteome</keyword>
<accession>A0A397Q9R3</accession>
<reference evidence="1 2" key="1">
    <citation type="submission" date="2018-08" db="EMBL/GenBank/DDBJ databases">
        <title>Genomic Encyclopedia of Archaeal and Bacterial Type Strains, Phase II (KMG-II): from individual species to whole genera.</title>
        <authorList>
            <person name="Goeker M."/>
        </authorList>
    </citation>
    <scope>NUCLEOTIDE SEQUENCE [LARGE SCALE GENOMIC DNA]</scope>
    <source>
        <strain evidence="1 2">DSM 5002</strain>
    </source>
</reference>
<proteinExistence type="predicted"/>
<dbReference type="EMBL" id="QXDF01000001">
    <property type="protein sequence ID" value="RIA54991.1"/>
    <property type="molecule type" value="Genomic_DNA"/>
</dbReference>